<dbReference type="Gene3D" id="3.90.70.10">
    <property type="entry name" value="Cysteine proteinases"/>
    <property type="match status" value="1"/>
</dbReference>
<feature type="domain" description="USP" evidence="7">
    <location>
        <begin position="23"/>
        <end position="118"/>
    </location>
</feature>
<dbReference type="GO" id="GO:0016579">
    <property type="term" value="P:protein deubiquitination"/>
    <property type="evidence" value="ECO:0007669"/>
    <property type="project" value="InterPro"/>
</dbReference>
<dbReference type="GO" id="GO:0004843">
    <property type="term" value="F:cysteine-type deubiquitinase activity"/>
    <property type="evidence" value="ECO:0007669"/>
    <property type="project" value="UniProtKB-EC"/>
</dbReference>
<dbReference type="GO" id="GO:0005634">
    <property type="term" value="C:nucleus"/>
    <property type="evidence" value="ECO:0007669"/>
    <property type="project" value="TreeGrafter"/>
</dbReference>
<evidence type="ECO:0000256" key="5">
    <source>
        <dbReference type="ARBA" id="ARBA00022801"/>
    </source>
</evidence>
<dbReference type="InterPro" id="IPR018200">
    <property type="entry name" value="USP_CS"/>
</dbReference>
<dbReference type="GO" id="GO:0006508">
    <property type="term" value="P:proteolysis"/>
    <property type="evidence" value="ECO:0007669"/>
    <property type="project" value="UniProtKB-KW"/>
</dbReference>
<dbReference type="OrthoDB" id="1913060at2759"/>
<sequence>MGAAGSKLEKALGDQFPEGERYFGLENFGNTCYCNSVLQALYFCVPFREQLLEYYSNNKSPADADENLLTCLADLFTQVSIFWRRLTISSNYVIGKFMGFMFDLIVFLFIKVNYGSLS</sequence>
<keyword evidence="5 8" id="KW-0378">Hydrolase</keyword>
<keyword evidence="6" id="KW-1133">Transmembrane helix</keyword>
<gene>
    <name evidence="8" type="ORF">OLEA9_A118115</name>
</gene>
<evidence type="ECO:0000259" key="7">
    <source>
        <dbReference type="PROSITE" id="PS50235"/>
    </source>
</evidence>
<dbReference type="InterPro" id="IPR038765">
    <property type="entry name" value="Papain-like_cys_pep_sf"/>
</dbReference>
<reference evidence="8 9" key="1">
    <citation type="submission" date="2019-12" db="EMBL/GenBank/DDBJ databases">
        <authorList>
            <person name="Alioto T."/>
            <person name="Alioto T."/>
            <person name="Gomez Garrido J."/>
        </authorList>
    </citation>
    <scope>NUCLEOTIDE SEQUENCE [LARGE SCALE GENOMIC DNA]</scope>
</reference>
<evidence type="ECO:0000313" key="8">
    <source>
        <dbReference type="EMBL" id="CAA2993643.1"/>
    </source>
</evidence>
<evidence type="ECO:0000256" key="1">
    <source>
        <dbReference type="ARBA" id="ARBA00000707"/>
    </source>
</evidence>
<name>A0A8S0SL60_OLEEU</name>
<dbReference type="SUPFAM" id="SSF54001">
    <property type="entry name" value="Cysteine proteinases"/>
    <property type="match status" value="1"/>
</dbReference>
<evidence type="ECO:0000256" key="6">
    <source>
        <dbReference type="SAM" id="Phobius"/>
    </source>
</evidence>
<dbReference type="PANTHER" id="PTHR24006">
    <property type="entry name" value="UBIQUITIN CARBOXYL-TERMINAL HYDROLASE"/>
    <property type="match status" value="1"/>
</dbReference>
<dbReference type="EMBL" id="CACTIH010005453">
    <property type="protein sequence ID" value="CAA2993643.1"/>
    <property type="molecule type" value="Genomic_DNA"/>
</dbReference>
<dbReference type="InterPro" id="IPR050164">
    <property type="entry name" value="Peptidase_C19"/>
</dbReference>
<keyword evidence="6" id="KW-0812">Transmembrane</keyword>
<evidence type="ECO:0000256" key="2">
    <source>
        <dbReference type="ARBA" id="ARBA00009085"/>
    </source>
</evidence>
<dbReference type="Pfam" id="PF00443">
    <property type="entry name" value="UCH"/>
    <property type="match status" value="1"/>
</dbReference>
<evidence type="ECO:0000256" key="4">
    <source>
        <dbReference type="ARBA" id="ARBA00022670"/>
    </source>
</evidence>
<dbReference type="InterPro" id="IPR001394">
    <property type="entry name" value="Peptidase_C19_UCH"/>
</dbReference>
<dbReference type="PROSITE" id="PS00972">
    <property type="entry name" value="USP_1"/>
    <property type="match status" value="1"/>
</dbReference>
<comment type="catalytic activity">
    <reaction evidence="1">
        <text>Thiol-dependent hydrolysis of ester, thioester, amide, peptide and isopeptide bonds formed by the C-terminal Gly of ubiquitin (a 76-residue protein attached to proteins as an intracellular targeting signal).</text>
        <dbReference type="EC" id="3.4.19.12"/>
    </reaction>
</comment>
<dbReference type="Gramene" id="OE9A118115T1">
    <property type="protein sequence ID" value="OE9A118115C1"/>
    <property type="gene ID" value="OE9A118115"/>
</dbReference>
<organism evidence="8 9">
    <name type="scientific">Olea europaea subsp. europaea</name>
    <dbReference type="NCBI Taxonomy" id="158383"/>
    <lineage>
        <taxon>Eukaryota</taxon>
        <taxon>Viridiplantae</taxon>
        <taxon>Streptophyta</taxon>
        <taxon>Embryophyta</taxon>
        <taxon>Tracheophyta</taxon>
        <taxon>Spermatophyta</taxon>
        <taxon>Magnoliopsida</taxon>
        <taxon>eudicotyledons</taxon>
        <taxon>Gunneridae</taxon>
        <taxon>Pentapetalae</taxon>
        <taxon>asterids</taxon>
        <taxon>lamiids</taxon>
        <taxon>Lamiales</taxon>
        <taxon>Oleaceae</taxon>
        <taxon>Oleeae</taxon>
        <taxon>Olea</taxon>
    </lineage>
</organism>
<dbReference type="EC" id="3.4.19.12" evidence="3"/>
<keyword evidence="9" id="KW-1185">Reference proteome</keyword>
<dbReference type="PROSITE" id="PS50235">
    <property type="entry name" value="USP_3"/>
    <property type="match status" value="1"/>
</dbReference>
<protein>
    <recommendedName>
        <fullName evidence="3">ubiquitinyl hydrolase 1</fullName>
        <ecNumber evidence="3">3.4.19.12</ecNumber>
    </recommendedName>
</protein>
<dbReference type="PANTHER" id="PTHR24006:SF733">
    <property type="entry name" value="RE52890P"/>
    <property type="match status" value="1"/>
</dbReference>
<evidence type="ECO:0000313" key="9">
    <source>
        <dbReference type="Proteomes" id="UP000594638"/>
    </source>
</evidence>
<feature type="transmembrane region" description="Helical" evidence="6">
    <location>
        <begin position="92"/>
        <end position="110"/>
    </location>
</feature>
<evidence type="ECO:0000256" key="3">
    <source>
        <dbReference type="ARBA" id="ARBA00012759"/>
    </source>
</evidence>
<dbReference type="AlphaFoldDB" id="A0A8S0SL60"/>
<comment type="similarity">
    <text evidence="2">Belongs to the peptidase C19 family.</text>
</comment>
<dbReference type="Proteomes" id="UP000594638">
    <property type="component" value="Unassembled WGS sequence"/>
</dbReference>
<keyword evidence="6" id="KW-0472">Membrane</keyword>
<proteinExistence type="inferred from homology"/>
<comment type="caution">
    <text evidence="8">The sequence shown here is derived from an EMBL/GenBank/DDBJ whole genome shotgun (WGS) entry which is preliminary data.</text>
</comment>
<dbReference type="InterPro" id="IPR028889">
    <property type="entry name" value="USP"/>
</dbReference>
<accession>A0A8S0SL60</accession>
<dbReference type="GO" id="GO:0005829">
    <property type="term" value="C:cytosol"/>
    <property type="evidence" value="ECO:0007669"/>
    <property type="project" value="TreeGrafter"/>
</dbReference>
<keyword evidence="4" id="KW-0645">Protease</keyword>